<gene>
    <name evidence="3" type="ORF">Acr_17g0004590</name>
</gene>
<evidence type="ECO:0000313" key="3">
    <source>
        <dbReference type="EMBL" id="GFZ04887.1"/>
    </source>
</evidence>
<evidence type="ECO:0000313" key="4">
    <source>
        <dbReference type="Proteomes" id="UP000585474"/>
    </source>
</evidence>
<accession>A0A7J0G266</accession>
<dbReference type="PANTHER" id="PTHR11439:SF470">
    <property type="entry name" value="CYSTEINE-RICH RLK (RECEPTOR-LIKE PROTEIN KINASE) 8"/>
    <property type="match status" value="1"/>
</dbReference>
<evidence type="ECO:0000259" key="1">
    <source>
        <dbReference type="Pfam" id="PF07727"/>
    </source>
</evidence>
<dbReference type="Proteomes" id="UP000585474">
    <property type="component" value="Unassembled WGS sequence"/>
</dbReference>
<feature type="domain" description="Retrovirus-related Pol polyprotein from transposon TNT 1-94-like beta-barrel" evidence="2">
    <location>
        <begin position="191"/>
        <end position="252"/>
    </location>
</feature>
<evidence type="ECO:0000259" key="2">
    <source>
        <dbReference type="Pfam" id="PF22936"/>
    </source>
</evidence>
<protein>
    <recommendedName>
        <fullName evidence="5">Reverse transcriptase Ty1/copia-type domain-containing protein</fullName>
    </recommendedName>
</protein>
<name>A0A7J0G266_9ERIC</name>
<dbReference type="PANTHER" id="PTHR11439">
    <property type="entry name" value="GAG-POL-RELATED RETROTRANSPOSON"/>
    <property type="match status" value="1"/>
</dbReference>
<dbReference type="AlphaFoldDB" id="A0A7J0G266"/>
<keyword evidence="4" id="KW-1185">Reference proteome</keyword>
<feature type="domain" description="Reverse transcriptase Ty1/copia-type" evidence="1">
    <location>
        <begin position="366"/>
        <end position="435"/>
    </location>
</feature>
<proteinExistence type="predicted"/>
<dbReference type="InterPro" id="IPR054722">
    <property type="entry name" value="PolX-like_BBD"/>
</dbReference>
<dbReference type="OrthoDB" id="4075035at2759"/>
<evidence type="ECO:0008006" key="5">
    <source>
        <dbReference type="Google" id="ProtNLM"/>
    </source>
</evidence>
<dbReference type="InterPro" id="IPR013103">
    <property type="entry name" value="RVT_2"/>
</dbReference>
<organism evidence="3 4">
    <name type="scientific">Actinidia rufa</name>
    <dbReference type="NCBI Taxonomy" id="165716"/>
    <lineage>
        <taxon>Eukaryota</taxon>
        <taxon>Viridiplantae</taxon>
        <taxon>Streptophyta</taxon>
        <taxon>Embryophyta</taxon>
        <taxon>Tracheophyta</taxon>
        <taxon>Spermatophyta</taxon>
        <taxon>Magnoliopsida</taxon>
        <taxon>eudicotyledons</taxon>
        <taxon>Gunneridae</taxon>
        <taxon>Pentapetalae</taxon>
        <taxon>asterids</taxon>
        <taxon>Ericales</taxon>
        <taxon>Actinidiaceae</taxon>
        <taxon>Actinidia</taxon>
    </lineage>
</organism>
<dbReference type="Pfam" id="PF07727">
    <property type="entry name" value="RVT_2"/>
    <property type="match status" value="1"/>
</dbReference>
<dbReference type="EMBL" id="BJWL01000017">
    <property type="protein sequence ID" value="GFZ04887.1"/>
    <property type="molecule type" value="Genomic_DNA"/>
</dbReference>
<reference evidence="3 4" key="1">
    <citation type="submission" date="2019-07" db="EMBL/GenBank/DDBJ databases">
        <title>De Novo Assembly of kiwifruit Actinidia rufa.</title>
        <authorList>
            <person name="Sugita-Konishi S."/>
            <person name="Sato K."/>
            <person name="Mori E."/>
            <person name="Abe Y."/>
            <person name="Kisaki G."/>
            <person name="Hamano K."/>
            <person name="Suezawa K."/>
            <person name="Otani M."/>
            <person name="Fukuda T."/>
            <person name="Manabe T."/>
            <person name="Gomi K."/>
            <person name="Tabuchi M."/>
            <person name="Akimitsu K."/>
            <person name="Kataoka I."/>
        </authorList>
    </citation>
    <scope>NUCLEOTIDE SEQUENCE [LARGE SCALE GENOMIC DNA]</scope>
    <source>
        <strain evidence="4">cv. Fuchu</strain>
    </source>
</reference>
<dbReference type="Pfam" id="PF22936">
    <property type="entry name" value="Pol_BBD"/>
    <property type="match status" value="1"/>
</dbReference>
<sequence>MFNSMEDRVYHMFMYHDTVHGLWTALTQIWEELAQYEPLNDFPSDGAVESKHLDRRYTYQFLMGLKSEFETLRTQILNTSPLPSLYEAFAIVDGDERRRRLLPSLALPESSSSVLDQRAFAASLGNHLYCQQCNKLSHLIDRCWVLHPELQIAQLQSHLGLAPTSQSSHPTAAIVAKTPTALHGKSGHSTWILDSRTNNHITGELATFTSPVTSVHQSVCIADGSSIPIRSQGDAHLSSNITLSSVYYIPYFDLTSKKIFDKGYERDGLYYFGDLLPSSALSSSLHVFSPPICHIFGKYSIFFDPTPSSGPGSEIFAVDDPLPPRPLPILEPPSSPPPSNGSIPLIASQDPSLCAQAPLPASSPESGGDASGIVQVKYGLRKAFDIKDLSPLCYFLGIEVARSRHGISLSQQKYSLDLLQDTGMLRCRPASTPMVPNLKISAESGKLLLDPSIYQRLVGRLIYLTNTRPDLTFAISIVSQFMHSSRTSHLDAVYHILRYLKSCLGRGLFYKSEVQSSLSCFYRC</sequence>
<comment type="caution">
    <text evidence="3">The sequence shown here is derived from an EMBL/GenBank/DDBJ whole genome shotgun (WGS) entry which is preliminary data.</text>
</comment>